<sequence length="340" mass="38026">MASKAIMWLMIVLLLHLNCKGSLAFDSNLSMEEELEFEMQLKLLNKPSITTFQTEEGDIIDCVDINKQPALDHPLLKNHKVQVASVAMKRGKKYYGDARSVSVYNLSVAQDQSSSSNIWIIGGPPEAPNVILTGWQVNPMINGDSRTRMFVYWTADGGIHTGYYNMFCRCFIQTNPSTPPNIPLYPSSTYQGKQYDYTFTVFQDRPTGDWWLAVSDSQTTIGYWPKELFGHLNDGAEQVAWGGIAKPSPNGMSPPLGNGHKPNYGKHDDACYFRTLNYINENNESEVSAIENTASYIFVLPSSPVVSTCIRLRLTSPATFISGRLRFSPSSQQFVSVYPD</sequence>
<reference evidence="4" key="1">
    <citation type="submission" date="2025-08" db="UniProtKB">
        <authorList>
            <consortium name="RefSeq"/>
        </authorList>
    </citation>
    <scope>IDENTIFICATION</scope>
    <source>
        <strain evidence="4">OHB3-1</strain>
    </source>
</reference>
<protein>
    <submittedName>
        <fullName evidence="4">Uncharacterized protein LOC111014775</fullName>
    </submittedName>
</protein>
<gene>
    <name evidence="4" type="primary">LOC111014775</name>
</gene>
<dbReference type="RefSeq" id="XP_022145287.1">
    <property type="nucleotide sequence ID" value="XM_022289595.1"/>
</dbReference>
<feature type="chain" id="PRO_5027111150" evidence="1">
    <location>
        <begin position="25"/>
        <end position="340"/>
    </location>
</feature>
<evidence type="ECO:0000259" key="2">
    <source>
        <dbReference type="PROSITE" id="PS52045"/>
    </source>
</evidence>
<dbReference type="KEGG" id="mcha:111014775"/>
<dbReference type="Pfam" id="PF03080">
    <property type="entry name" value="Neprosin"/>
    <property type="match status" value="1"/>
</dbReference>
<dbReference type="InterPro" id="IPR004314">
    <property type="entry name" value="Neprosin"/>
</dbReference>
<dbReference type="Pfam" id="PF14365">
    <property type="entry name" value="Neprosin_AP"/>
    <property type="match status" value="1"/>
</dbReference>
<dbReference type="Proteomes" id="UP000504603">
    <property type="component" value="Unplaced"/>
</dbReference>
<evidence type="ECO:0000313" key="4">
    <source>
        <dbReference type="RefSeq" id="XP_022145287.1"/>
    </source>
</evidence>
<evidence type="ECO:0000313" key="3">
    <source>
        <dbReference type="Proteomes" id="UP000504603"/>
    </source>
</evidence>
<feature type="signal peptide" evidence="1">
    <location>
        <begin position="1"/>
        <end position="24"/>
    </location>
</feature>
<accession>A0A6J1CW60</accession>
<organism evidence="3 4">
    <name type="scientific">Momordica charantia</name>
    <name type="common">Bitter gourd</name>
    <name type="synonym">Balsam pear</name>
    <dbReference type="NCBI Taxonomy" id="3673"/>
    <lineage>
        <taxon>Eukaryota</taxon>
        <taxon>Viridiplantae</taxon>
        <taxon>Streptophyta</taxon>
        <taxon>Embryophyta</taxon>
        <taxon>Tracheophyta</taxon>
        <taxon>Spermatophyta</taxon>
        <taxon>Magnoliopsida</taxon>
        <taxon>eudicotyledons</taxon>
        <taxon>Gunneridae</taxon>
        <taxon>Pentapetalae</taxon>
        <taxon>rosids</taxon>
        <taxon>fabids</taxon>
        <taxon>Cucurbitales</taxon>
        <taxon>Cucurbitaceae</taxon>
        <taxon>Momordiceae</taxon>
        <taxon>Momordica</taxon>
    </lineage>
</organism>
<name>A0A6J1CW60_MOMCH</name>
<dbReference type="PANTHER" id="PTHR31589:SF232">
    <property type="entry name" value="NEPROSIN DOMAIN-CONTAINING PROTEIN"/>
    <property type="match status" value="1"/>
</dbReference>
<feature type="domain" description="Neprosin PEP catalytic" evidence="2">
    <location>
        <begin position="74"/>
        <end position="333"/>
    </location>
</feature>
<dbReference type="InterPro" id="IPR053168">
    <property type="entry name" value="Glutamic_endopeptidase"/>
</dbReference>
<dbReference type="GeneID" id="111014775"/>
<dbReference type="InterPro" id="IPR025521">
    <property type="entry name" value="Neprosin_propep"/>
</dbReference>
<dbReference type="Gene3D" id="3.90.1320.10">
    <property type="entry name" value="Outer-capsid protein sigma 3, large lobe"/>
    <property type="match status" value="1"/>
</dbReference>
<keyword evidence="1" id="KW-0732">Signal</keyword>
<dbReference type="AlphaFoldDB" id="A0A6J1CW60"/>
<proteinExistence type="predicted"/>
<keyword evidence="3" id="KW-1185">Reference proteome</keyword>
<dbReference type="PROSITE" id="PS52045">
    <property type="entry name" value="NEPROSIN_PEP_CD"/>
    <property type="match status" value="1"/>
</dbReference>
<dbReference type="PANTHER" id="PTHR31589">
    <property type="entry name" value="PROTEIN, PUTATIVE (DUF239)-RELATED-RELATED"/>
    <property type="match status" value="1"/>
</dbReference>
<evidence type="ECO:0000256" key="1">
    <source>
        <dbReference type="SAM" id="SignalP"/>
    </source>
</evidence>
<dbReference type="OrthoDB" id="1858978at2759"/>